<protein>
    <submittedName>
        <fullName evidence="2">Uncharacterized protein</fullName>
    </submittedName>
</protein>
<evidence type="ECO:0000313" key="2">
    <source>
        <dbReference type="EMBL" id="GAC19640.1"/>
    </source>
</evidence>
<keyword evidence="3" id="KW-1185">Reference proteome</keyword>
<dbReference type="EMBL" id="BAEO01000034">
    <property type="protein sequence ID" value="GAC19640.1"/>
    <property type="molecule type" value="Genomic_DNA"/>
</dbReference>
<organism evidence="2 3">
    <name type="scientific">Paraglaciecola arctica BSs20135</name>
    <dbReference type="NCBI Taxonomy" id="493475"/>
    <lineage>
        <taxon>Bacteria</taxon>
        <taxon>Pseudomonadati</taxon>
        <taxon>Pseudomonadota</taxon>
        <taxon>Gammaproteobacteria</taxon>
        <taxon>Alteromonadales</taxon>
        <taxon>Alteromonadaceae</taxon>
        <taxon>Paraglaciecola</taxon>
    </lineage>
</organism>
<keyword evidence="1" id="KW-1133">Transmembrane helix</keyword>
<evidence type="ECO:0000256" key="1">
    <source>
        <dbReference type="SAM" id="Phobius"/>
    </source>
</evidence>
<accession>K6Z855</accession>
<keyword evidence="1" id="KW-0472">Membrane</keyword>
<name>K6Z855_9ALTE</name>
<proteinExistence type="predicted"/>
<keyword evidence="1" id="KW-0812">Transmembrane</keyword>
<dbReference type="Proteomes" id="UP000006327">
    <property type="component" value="Unassembled WGS sequence"/>
</dbReference>
<gene>
    <name evidence="2" type="ORF">GARC_2674</name>
</gene>
<evidence type="ECO:0000313" key="3">
    <source>
        <dbReference type="Proteomes" id="UP000006327"/>
    </source>
</evidence>
<sequence>MKIRTLVKGILLITLFIIGVVFLLSYLYAYSENSNFEEMRKKITT</sequence>
<reference evidence="2 3" key="1">
    <citation type="journal article" date="2017" name="Antonie Van Leeuwenhoek">
        <title>Rhizobium rhizosphaerae sp. nov., a novel species isolated from rice rhizosphere.</title>
        <authorList>
            <person name="Zhao J.J."/>
            <person name="Zhang J."/>
            <person name="Zhang R.J."/>
            <person name="Zhang C.W."/>
            <person name="Yin H.Q."/>
            <person name="Zhang X.X."/>
        </authorList>
    </citation>
    <scope>NUCLEOTIDE SEQUENCE [LARGE SCALE GENOMIC DNA]</scope>
    <source>
        <strain evidence="2 3">BSs20135</strain>
    </source>
</reference>
<dbReference type="AlphaFoldDB" id="K6Z855"/>
<dbReference type="STRING" id="493475.GARC_2674"/>
<feature type="transmembrane region" description="Helical" evidence="1">
    <location>
        <begin position="9"/>
        <end position="29"/>
    </location>
</feature>
<comment type="caution">
    <text evidence="2">The sequence shown here is derived from an EMBL/GenBank/DDBJ whole genome shotgun (WGS) entry which is preliminary data.</text>
</comment>